<dbReference type="RefSeq" id="WP_046347083.1">
    <property type="nucleotide sequence ID" value="NZ_BBWU01000010.1"/>
</dbReference>
<comment type="caution">
    <text evidence="1">The sequence shown here is derived from an EMBL/GenBank/DDBJ whole genome shotgun (WGS) entry which is preliminary data.</text>
</comment>
<evidence type="ECO:0000313" key="1">
    <source>
        <dbReference type="EMBL" id="GAO38224.1"/>
    </source>
</evidence>
<dbReference type="Proteomes" id="UP000033202">
    <property type="component" value="Unassembled WGS sequence"/>
</dbReference>
<name>A0A0E9ML10_9SPHN</name>
<dbReference type="AlphaFoldDB" id="A0A0E9ML10"/>
<sequence>MRDKGRPLTSDERALAASMFGTAIDYDRVRIHAATWWPFQPKRVAMAPDGHIWLHPQGSLYCDDFTAQGLGAQGLFIHEMTHVWQAQVRGRWYLPLMRHPFCRYGYSLVPGRPFERYGLEQQAEIVKHAFLARNGVSLPDKPPIGTLEALLPFTRE</sequence>
<dbReference type="STRING" id="1219043.SCH01S_10_00340"/>
<dbReference type="OrthoDB" id="8686772at2"/>
<proteinExistence type="predicted"/>
<gene>
    <name evidence="1" type="ORF">SCH01S_10_00340</name>
</gene>
<dbReference type="EMBL" id="BBWU01000010">
    <property type="protein sequence ID" value="GAO38224.1"/>
    <property type="molecule type" value="Genomic_DNA"/>
</dbReference>
<evidence type="ECO:0008006" key="3">
    <source>
        <dbReference type="Google" id="ProtNLM"/>
    </source>
</evidence>
<accession>A0A0E9ML10</accession>
<evidence type="ECO:0000313" key="2">
    <source>
        <dbReference type="Proteomes" id="UP000033202"/>
    </source>
</evidence>
<organism evidence="1 2">
    <name type="scientific">Sphingomonas changbaiensis NBRC 104936</name>
    <dbReference type="NCBI Taxonomy" id="1219043"/>
    <lineage>
        <taxon>Bacteria</taxon>
        <taxon>Pseudomonadati</taxon>
        <taxon>Pseudomonadota</taxon>
        <taxon>Alphaproteobacteria</taxon>
        <taxon>Sphingomonadales</taxon>
        <taxon>Sphingomonadaceae</taxon>
        <taxon>Sphingomonas</taxon>
    </lineage>
</organism>
<keyword evidence="2" id="KW-1185">Reference proteome</keyword>
<protein>
    <recommendedName>
        <fullName evidence="3">Vgr related protein</fullName>
    </recommendedName>
</protein>
<reference evidence="1 2" key="1">
    <citation type="submission" date="2015-04" db="EMBL/GenBank/DDBJ databases">
        <title>Whole genome shotgun sequence of Sphingomonas changbaiensis NBRC 104936.</title>
        <authorList>
            <person name="Katano-Makiyama Y."/>
            <person name="Hosoyama A."/>
            <person name="Hashimoto M."/>
            <person name="Noguchi M."/>
            <person name="Tsuchikane K."/>
            <person name="Ohji S."/>
            <person name="Yamazoe A."/>
            <person name="Ichikawa N."/>
            <person name="Kimura A."/>
            <person name="Fujita N."/>
        </authorList>
    </citation>
    <scope>NUCLEOTIDE SEQUENCE [LARGE SCALE GENOMIC DNA]</scope>
    <source>
        <strain evidence="1 2">NBRC 104936</strain>
    </source>
</reference>